<evidence type="ECO:0000256" key="4">
    <source>
        <dbReference type="ARBA" id="ARBA00022759"/>
    </source>
</evidence>
<gene>
    <name evidence="5" type="ORF">MCOR_15721</name>
</gene>
<keyword evidence="1" id="KW-0808">Transferase</keyword>
<proteinExistence type="predicted"/>
<keyword evidence="4" id="KW-0378">Hydrolase</keyword>
<sequence length="367" mass="40819">MKTGKQHNRKTKEGAVTTASEDAGLYDKLNVGDIEAKFMVDTGATLTLVSSKLYDMLTPLDESYLSEVKTTVRSVCGNKLELRGKGRFNLHFGPNMLQSEAVVTDLQVDEWLFCIGDFKVDLCFQGSIGCYRVVASEAVVIPPRSEIVINGTVCLAEGQKLPADNALLEANDHAGKDYVLTARTLVRSGKKVPVRLMNTELDPKTIYPGTTIAQMSSVDQVLDGNISSNEQKHEGPDLQDLLDRTSDELTSKDKQKVKSLLIENQNLFASSDVDLGRTNLVKHEINTGNPRPFKEPPRRTPYHLNKVVNVNLDKMLQKGITEPSHSPWAAGIVLVKKKDDSYRFCVDYRRLNTLTLNKDVYPLPRII</sequence>
<evidence type="ECO:0000256" key="3">
    <source>
        <dbReference type="ARBA" id="ARBA00022722"/>
    </source>
</evidence>
<evidence type="ECO:0000256" key="2">
    <source>
        <dbReference type="ARBA" id="ARBA00022695"/>
    </source>
</evidence>
<dbReference type="InterPro" id="IPR050951">
    <property type="entry name" value="Retrovirus_Pol_polyprotein"/>
</dbReference>
<dbReference type="PROSITE" id="PS00141">
    <property type="entry name" value="ASP_PROTEASE"/>
    <property type="match status" value="1"/>
</dbReference>
<protein>
    <recommendedName>
        <fullName evidence="7">Peptidase A2 domain-containing protein</fullName>
    </recommendedName>
</protein>
<dbReference type="InterPro" id="IPR021109">
    <property type="entry name" value="Peptidase_aspartic_dom_sf"/>
</dbReference>
<evidence type="ECO:0008006" key="7">
    <source>
        <dbReference type="Google" id="ProtNLM"/>
    </source>
</evidence>
<organism evidence="5 6">
    <name type="scientific">Mytilus coruscus</name>
    <name type="common">Sea mussel</name>
    <dbReference type="NCBI Taxonomy" id="42192"/>
    <lineage>
        <taxon>Eukaryota</taxon>
        <taxon>Metazoa</taxon>
        <taxon>Spiralia</taxon>
        <taxon>Lophotrochozoa</taxon>
        <taxon>Mollusca</taxon>
        <taxon>Bivalvia</taxon>
        <taxon>Autobranchia</taxon>
        <taxon>Pteriomorphia</taxon>
        <taxon>Mytilida</taxon>
        <taxon>Mytiloidea</taxon>
        <taxon>Mytilidae</taxon>
        <taxon>Mytilinae</taxon>
        <taxon>Mytilus</taxon>
    </lineage>
</organism>
<dbReference type="Gene3D" id="3.10.10.10">
    <property type="entry name" value="HIV Type 1 Reverse Transcriptase, subunit A, domain 1"/>
    <property type="match status" value="1"/>
</dbReference>
<name>A0A6J8B881_MYTCO</name>
<dbReference type="OrthoDB" id="6091153at2759"/>
<dbReference type="GO" id="GO:0016779">
    <property type="term" value="F:nucleotidyltransferase activity"/>
    <property type="evidence" value="ECO:0007669"/>
    <property type="project" value="UniProtKB-KW"/>
</dbReference>
<dbReference type="PANTHER" id="PTHR37984">
    <property type="entry name" value="PROTEIN CBG26694"/>
    <property type="match status" value="1"/>
</dbReference>
<keyword evidence="3" id="KW-0540">Nuclease</keyword>
<dbReference type="GO" id="GO:0006508">
    <property type="term" value="P:proteolysis"/>
    <property type="evidence" value="ECO:0007669"/>
    <property type="project" value="InterPro"/>
</dbReference>
<dbReference type="InterPro" id="IPR043502">
    <property type="entry name" value="DNA/RNA_pol_sf"/>
</dbReference>
<dbReference type="GO" id="GO:0004519">
    <property type="term" value="F:endonuclease activity"/>
    <property type="evidence" value="ECO:0007669"/>
    <property type="project" value="UniProtKB-KW"/>
</dbReference>
<keyword evidence="4" id="KW-0255">Endonuclease</keyword>
<evidence type="ECO:0000313" key="5">
    <source>
        <dbReference type="EMBL" id="CAC5379681.1"/>
    </source>
</evidence>
<dbReference type="PANTHER" id="PTHR37984:SF5">
    <property type="entry name" value="PROTEIN NYNRIN-LIKE"/>
    <property type="match status" value="1"/>
</dbReference>
<evidence type="ECO:0000313" key="6">
    <source>
        <dbReference type="Proteomes" id="UP000507470"/>
    </source>
</evidence>
<dbReference type="EMBL" id="CACVKT020002746">
    <property type="protein sequence ID" value="CAC5379681.1"/>
    <property type="molecule type" value="Genomic_DNA"/>
</dbReference>
<dbReference type="Gene3D" id="2.40.70.10">
    <property type="entry name" value="Acid Proteases"/>
    <property type="match status" value="1"/>
</dbReference>
<accession>A0A6J8B881</accession>
<reference evidence="5 6" key="1">
    <citation type="submission" date="2020-06" db="EMBL/GenBank/DDBJ databases">
        <authorList>
            <person name="Li R."/>
            <person name="Bekaert M."/>
        </authorList>
    </citation>
    <scope>NUCLEOTIDE SEQUENCE [LARGE SCALE GENOMIC DNA]</scope>
    <source>
        <strain evidence="6">wild</strain>
    </source>
</reference>
<keyword evidence="6" id="KW-1185">Reference proteome</keyword>
<dbReference type="AlphaFoldDB" id="A0A6J8B881"/>
<dbReference type="SUPFAM" id="SSF56672">
    <property type="entry name" value="DNA/RNA polymerases"/>
    <property type="match status" value="1"/>
</dbReference>
<keyword evidence="2" id="KW-0548">Nucleotidyltransferase</keyword>
<dbReference type="SUPFAM" id="SSF50630">
    <property type="entry name" value="Acid proteases"/>
    <property type="match status" value="1"/>
</dbReference>
<dbReference type="Proteomes" id="UP000507470">
    <property type="component" value="Unassembled WGS sequence"/>
</dbReference>
<dbReference type="GO" id="GO:0004190">
    <property type="term" value="F:aspartic-type endopeptidase activity"/>
    <property type="evidence" value="ECO:0007669"/>
    <property type="project" value="InterPro"/>
</dbReference>
<dbReference type="InterPro" id="IPR001969">
    <property type="entry name" value="Aspartic_peptidase_AS"/>
</dbReference>
<evidence type="ECO:0000256" key="1">
    <source>
        <dbReference type="ARBA" id="ARBA00022679"/>
    </source>
</evidence>